<accession>A0A4V0YR19</accession>
<protein>
    <submittedName>
        <fullName evidence="2">Winged helix-turn-helix domain-containing protein</fullName>
    </submittedName>
</protein>
<dbReference type="KEGG" id="dcb:C3Y92_13940"/>
<dbReference type="GO" id="GO:0006355">
    <property type="term" value="P:regulation of DNA-templated transcription"/>
    <property type="evidence" value="ECO:0007669"/>
    <property type="project" value="InterPro"/>
</dbReference>
<dbReference type="SUPFAM" id="SSF46785">
    <property type="entry name" value="Winged helix' DNA-binding domain"/>
    <property type="match status" value="1"/>
</dbReference>
<reference evidence="2 3" key="1">
    <citation type="submission" date="2018-02" db="EMBL/GenBank/DDBJ databases">
        <title>Genome sequence of Desulfovibrio carbinolicus DSM 3852.</title>
        <authorList>
            <person name="Wilbanks E."/>
            <person name="Skennerton C.T."/>
            <person name="Orphan V.J."/>
        </authorList>
    </citation>
    <scope>NUCLEOTIDE SEQUENCE [LARGE SCALE GENOMIC DNA]</scope>
    <source>
        <strain evidence="2 3">DSM 3852</strain>
    </source>
</reference>
<keyword evidence="3" id="KW-1185">Reference proteome</keyword>
<gene>
    <name evidence="2" type="ORF">C3Y92_13940</name>
</gene>
<dbReference type="InterPro" id="IPR036390">
    <property type="entry name" value="WH_DNA-bd_sf"/>
</dbReference>
<dbReference type="InterPro" id="IPR005471">
    <property type="entry name" value="Tscrpt_reg_IclR_N"/>
</dbReference>
<dbReference type="OrthoDB" id="5453597at2"/>
<dbReference type="Gene3D" id="1.10.10.10">
    <property type="entry name" value="Winged helix-like DNA-binding domain superfamily/Winged helix DNA-binding domain"/>
    <property type="match status" value="1"/>
</dbReference>
<dbReference type="RefSeq" id="WP_129353591.1">
    <property type="nucleotide sequence ID" value="NZ_CP026538.1"/>
</dbReference>
<dbReference type="Proteomes" id="UP000293296">
    <property type="component" value="Chromosome"/>
</dbReference>
<dbReference type="AlphaFoldDB" id="A0A4V0YR19"/>
<organism evidence="2 3">
    <name type="scientific">Solidesulfovibrio carbinolicus</name>
    <dbReference type="NCBI Taxonomy" id="296842"/>
    <lineage>
        <taxon>Bacteria</taxon>
        <taxon>Pseudomonadati</taxon>
        <taxon>Thermodesulfobacteriota</taxon>
        <taxon>Desulfovibrionia</taxon>
        <taxon>Desulfovibrionales</taxon>
        <taxon>Desulfovibrionaceae</taxon>
        <taxon>Solidesulfovibrio</taxon>
    </lineage>
</organism>
<dbReference type="InterPro" id="IPR036388">
    <property type="entry name" value="WH-like_DNA-bd_sf"/>
</dbReference>
<sequence>MAWRGLSVLAALQDGPKLTRQLAAVLEMSSAKTHANLITLVARGLVRSREGCHQLTREGLEILAAGQEVKSGPGMGKAVTHHRSTLRAQAWRAMRIREVFSLNDLMLLLCDGEEKDAASNLGGYIRALAAAGYLASMRRQHDGRHGERWRLTLAGNTGPDAPAWNKARGLVIDQNTGKTFAIGQRRFAAKR</sequence>
<name>A0A4V0YR19_9BACT</name>
<evidence type="ECO:0000313" key="2">
    <source>
        <dbReference type="EMBL" id="QAZ68262.1"/>
    </source>
</evidence>
<evidence type="ECO:0000259" key="1">
    <source>
        <dbReference type="Pfam" id="PF09339"/>
    </source>
</evidence>
<dbReference type="EMBL" id="CP026538">
    <property type="protein sequence ID" value="QAZ68262.1"/>
    <property type="molecule type" value="Genomic_DNA"/>
</dbReference>
<dbReference type="Pfam" id="PF09339">
    <property type="entry name" value="HTH_IclR"/>
    <property type="match status" value="1"/>
</dbReference>
<feature type="domain" description="HTH iclR-type" evidence="1">
    <location>
        <begin position="4"/>
        <end position="48"/>
    </location>
</feature>
<proteinExistence type="predicted"/>
<evidence type="ECO:0000313" key="3">
    <source>
        <dbReference type="Proteomes" id="UP000293296"/>
    </source>
</evidence>
<dbReference type="GO" id="GO:0003677">
    <property type="term" value="F:DNA binding"/>
    <property type="evidence" value="ECO:0007669"/>
    <property type="project" value="InterPro"/>
</dbReference>